<feature type="region of interest" description="Disordered" evidence="1">
    <location>
        <begin position="1061"/>
        <end position="1082"/>
    </location>
</feature>
<accession>A0ABX8BB54</accession>
<evidence type="ECO:0000313" key="4">
    <source>
        <dbReference type="EMBL" id="QUW04083.1"/>
    </source>
</evidence>
<feature type="transmembrane region" description="Helical" evidence="2">
    <location>
        <begin position="386"/>
        <end position="410"/>
    </location>
</feature>
<dbReference type="Gene3D" id="3.30.70.1440">
    <property type="entry name" value="Multidrug efflux transporter AcrB pore domain"/>
    <property type="match status" value="1"/>
</dbReference>
<keyword evidence="2" id="KW-0812">Transmembrane</keyword>
<evidence type="ECO:0000259" key="3">
    <source>
        <dbReference type="PROSITE" id="PS50156"/>
    </source>
</evidence>
<dbReference type="Pfam" id="PF00873">
    <property type="entry name" value="ACR_tran"/>
    <property type="match status" value="1"/>
</dbReference>
<feature type="transmembrane region" description="Helical" evidence="2">
    <location>
        <begin position="979"/>
        <end position="996"/>
    </location>
</feature>
<proteinExistence type="predicted"/>
<organism evidence="4 5">
    <name type="scientific">Chloracidobacterium validum</name>
    <dbReference type="NCBI Taxonomy" id="2821543"/>
    <lineage>
        <taxon>Bacteria</taxon>
        <taxon>Pseudomonadati</taxon>
        <taxon>Acidobacteriota</taxon>
        <taxon>Terriglobia</taxon>
        <taxon>Terriglobales</taxon>
        <taxon>Acidobacteriaceae</taxon>
        <taxon>Chloracidobacterium</taxon>
    </lineage>
</organism>
<feature type="transmembrane region" description="Helical" evidence="2">
    <location>
        <begin position="1008"/>
        <end position="1034"/>
    </location>
</feature>
<dbReference type="Proteomes" id="UP000676506">
    <property type="component" value="Chromosome 2"/>
</dbReference>
<evidence type="ECO:0000313" key="5">
    <source>
        <dbReference type="Proteomes" id="UP000676506"/>
    </source>
</evidence>
<feature type="transmembrane region" description="Helical" evidence="2">
    <location>
        <begin position="333"/>
        <end position="352"/>
    </location>
</feature>
<dbReference type="PROSITE" id="PS50156">
    <property type="entry name" value="SSD"/>
    <property type="match status" value="1"/>
</dbReference>
<feature type="transmembrane region" description="Helical" evidence="2">
    <location>
        <begin position="929"/>
        <end position="945"/>
    </location>
</feature>
<dbReference type="PANTHER" id="PTHR32063">
    <property type="match status" value="1"/>
</dbReference>
<keyword evidence="2" id="KW-0472">Membrane</keyword>
<evidence type="ECO:0000256" key="1">
    <source>
        <dbReference type="SAM" id="MobiDB-lite"/>
    </source>
</evidence>
<dbReference type="SUPFAM" id="SSF82714">
    <property type="entry name" value="Multidrug efflux transporter AcrB TolC docking domain, DN and DC subdomains"/>
    <property type="match status" value="2"/>
</dbReference>
<name>A0ABX8BB54_9BACT</name>
<dbReference type="Gene3D" id="3.30.2090.10">
    <property type="entry name" value="Multidrug efflux transporter AcrB TolC docking domain, DN and DC subdomains"/>
    <property type="match status" value="2"/>
</dbReference>
<dbReference type="InterPro" id="IPR000731">
    <property type="entry name" value="SSD"/>
</dbReference>
<feature type="transmembrane region" description="Helical" evidence="2">
    <location>
        <begin position="459"/>
        <end position="482"/>
    </location>
</feature>
<feature type="transmembrane region" description="Helical" evidence="2">
    <location>
        <begin position="12"/>
        <end position="31"/>
    </location>
</feature>
<keyword evidence="2" id="KW-1133">Transmembrane helix</keyword>
<protein>
    <submittedName>
        <fullName evidence="4">Efflux RND transporter permease subunit</fullName>
    </submittedName>
</protein>
<dbReference type="Gene3D" id="3.30.70.1320">
    <property type="entry name" value="Multidrug efflux transporter AcrB pore domain like"/>
    <property type="match status" value="1"/>
</dbReference>
<dbReference type="Gene3D" id="1.20.1640.10">
    <property type="entry name" value="Multidrug efflux transporter AcrB transmembrane domain"/>
    <property type="match status" value="2"/>
</dbReference>
<gene>
    <name evidence="4" type="ORF">J8C06_13605</name>
</gene>
<reference evidence="4 5" key="1">
    <citation type="submission" date="2021-03" db="EMBL/GenBank/DDBJ databases">
        <title>Genomic and phenotypic characterization of Chloracidobacterium isolates provides evidence for multiple species.</title>
        <authorList>
            <person name="Saini M.K."/>
            <person name="Costas A.M.G."/>
            <person name="Tank M."/>
            <person name="Bryant D.A."/>
        </authorList>
    </citation>
    <scope>NUCLEOTIDE SEQUENCE [LARGE SCALE GENOMIC DNA]</scope>
    <source>
        <strain evidence="4 5">BV2-C</strain>
    </source>
</reference>
<dbReference type="Gene3D" id="3.30.70.1430">
    <property type="entry name" value="Multidrug efflux transporter AcrB pore domain"/>
    <property type="match status" value="2"/>
</dbReference>
<feature type="transmembrane region" description="Helical" evidence="2">
    <location>
        <begin position="431"/>
        <end position="453"/>
    </location>
</feature>
<feature type="domain" description="SSD" evidence="3">
    <location>
        <begin position="368"/>
        <end position="488"/>
    </location>
</feature>
<dbReference type="SUPFAM" id="SSF82866">
    <property type="entry name" value="Multidrug efflux transporter AcrB transmembrane domain"/>
    <property type="match status" value="2"/>
</dbReference>
<sequence length="1082" mass="119219">MQKLAEICIRRPVFAVMLILSLVVVGTASYFKLGVDRFPSVDLPTVNIRTALPGASPEEIETEISQRIEEAVNTVEGIDQLRSISGPGVSIVLVTFKLDRDIEAAAQDIRDRVNTVLRDLPEDALPPVVQKFDNDSTPVLSVALSADRPIRELTELADKIVKVRLERAGGVGEARVIGGLNRAINVWVEPERLAAYRLPITQVRQAIQRQNADIPGGNVDAGKREMTLRTLGRYTDPRDFEDLTVTNLNGRPIRIHDIGYVEDGTKEQRSLARLNGTPTVTLEIRRQSGANTVEVINNVKQELERVRGQLPGDVRLEIIRDQSRYINAALHEIQVHLALGSLLACLVVLVFMRSWRSTLIAGVAIPASVISTYGMMWALGFTLNGVTMLALVLMVGVVIDDAIVVLENIFRFIEEKGLPPMQAAREATAEIGLAVLATTFSLVVIFLPVSFMSSISGRFLYQFGVTAAVAVLVSLLVSFTLTPMMSARLLKRDTLPGDHHTHSRRGFYGAIDWVYINLLRLSLRHRLVVVGLALLVMAASVPLYQVVRQEYTPSNVDESEFEMNVTGPEGTSLAAMNETLRAIEQEVLATPGVELVLSTAGGSFLGGVNQGSLYVRMLPHDARTFSLTRLWHATLKGRSLDAFKGNFTQRDLMQTLRGKMRKYAPFRVSLRNAASFNIGGGNFDIDFVLRGPDLEALANYGNQLRDRAMQLGGLVDLDTTLKLDKPELRVTIDRGRAADLGVDTADIATSLRLMVGGDDRVSRYRDAAVNEDYDVQLRLVNGGRNDKEAIARLYVPSAKGGLVPLSNLVTIAEENSPSRIDRLDRQRQVSLRGGVGPGYALADRLEALKKTVAEMNLPAAYTYTISGRGRELERTFTEFLFAFLLSIVFMYMILASQFESFIHPVTILLSLPLAIPFALLSLWATGDTLNLYSALGILVLFGVVKKNSILQIDQMNTLRAQGMERHEAILQANRNRLRPILMTTLTLVAGMLPLALGNGPGAEERRSIAIVVIGGQSLSLLLTLLATPVAYALFDDLATTSFWRQAAIRWRNFRQMVRRSSGVQVDRSTDQDQPAETPRNTL</sequence>
<dbReference type="InterPro" id="IPR001036">
    <property type="entry name" value="Acrflvin-R"/>
</dbReference>
<dbReference type="SUPFAM" id="SSF82693">
    <property type="entry name" value="Multidrug efflux transporter AcrB pore domain, PN1, PN2, PC1 and PC2 subdomains"/>
    <property type="match status" value="3"/>
</dbReference>
<feature type="compositionally biased region" description="Polar residues" evidence="1">
    <location>
        <begin position="1071"/>
        <end position="1082"/>
    </location>
</feature>
<keyword evidence="5" id="KW-1185">Reference proteome</keyword>
<feature type="transmembrane region" description="Helical" evidence="2">
    <location>
        <begin position="901"/>
        <end position="923"/>
    </location>
</feature>
<dbReference type="PANTHER" id="PTHR32063:SF0">
    <property type="entry name" value="SWARMING MOTILITY PROTEIN SWRC"/>
    <property type="match status" value="1"/>
</dbReference>
<feature type="transmembrane region" description="Helical" evidence="2">
    <location>
        <begin position="527"/>
        <end position="547"/>
    </location>
</feature>
<dbReference type="InterPro" id="IPR027463">
    <property type="entry name" value="AcrB_DN_DC_subdom"/>
</dbReference>
<dbReference type="EMBL" id="CP072649">
    <property type="protein sequence ID" value="QUW04083.1"/>
    <property type="molecule type" value="Genomic_DNA"/>
</dbReference>
<evidence type="ECO:0000256" key="2">
    <source>
        <dbReference type="SAM" id="Phobius"/>
    </source>
</evidence>
<feature type="transmembrane region" description="Helical" evidence="2">
    <location>
        <begin position="876"/>
        <end position="894"/>
    </location>
</feature>
<dbReference type="RefSeq" id="WP_211429972.1">
    <property type="nucleotide sequence ID" value="NZ_CP072649.1"/>
</dbReference>
<feature type="transmembrane region" description="Helical" evidence="2">
    <location>
        <begin position="359"/>
        <end position="380"/>
    </location>
</feature>
<dbReference type="PRINTS" id="PR00702">
    <property type="entry name" value="ACRIFLAVINRP"/>
</dbReference>